<dbReference type="Pfam" id="PF01418">
    <property type="entry name" value="HTH_6"/>
    <property type="match status" value="1"/>
</dbReference>
<evidence type="ECO:0000259" key="1">
    <source>
        <dbReference type="PROSITE" id="PS51071"/>
    </source>
</evidence>
<dbReference type="GO" id="GO:0003700">
    <property type="term" value="F:DNA-binding transcription factor activity"/>
    <property type="evidence" value="ECO:0007669"/>
    <property type="project" value="InterPro"/>
</dbReference>
<comment type="caution">
    <text evidence="2">The sequence shown here is derived from an EMBL/GenBank/DDBJ whole genome shotgun (WGS) entry which is preliminary data.</text>
</comment>
<dbReference type="Gene3D" id="3.40.50.10490">
    <property type="entry name" value="Glucose-6-phosphate isomerase like protein, domain 1"/>
    <property type="match status" value="1"/>
</dbReference>
<dbReference type="InterPro" id="IPR047640">
    <property type="entry name" value="RpiR-like"/>
</dbReference>
<keyword evidence="3" id="KW-1185">Reference proteome</keyword>
<dbReference type="PANTHER" id="PTHR30514:SF1">
    <property type="entry name" value="HTH-TYPE TRANSCRIPTIONAL REGULATOR HEXR-RELATED"/>
    <property type="match status" value="1"/>
</dbReference>
<dbReference type="InterPro" id="IPR000281">
    <property type="entry name" value="HTH_RpiR"/>
</dbReference>
<organism evidence="2 3">
    <name type="scientific">Holdemania filiformis</name>
    <dbReference type="NCBI Taxonomy" id="61171"/>
    <lineage>
        <taxon>Bacteria</taxon>
        <taxon>Bacillati</taxon>
        <taxon>Bacillota</taxon>
        <taxon>Erysipelotrichia</taxon>
        <taxon>Erysipelotrichales</taxon>
        <taxon>Erysipelotrichaceae</taxon>
        <taxon>Holdemania</taxon>
    </lineage>
</organism>
<dbReference type="SUPFAM" id="SSF46689">
    <property type="entry name" value="Homeodomain-like"/>
    <property type="match status" value="1"/>
</dbReference>
<dbReference type="GO" id="GO:0003677">
    <property type="term" value="F:DNA binding"/>
    <property type="evidence" value="ECO:0007669"/>
    <property type="project" value="InterPro"/>
</dbReference>
<dbReference type="GO" id="GO:0097367">
    <property type="term" value="F:carbohydrate derivative binding"/>
    <property type="evidence" value="ECO:0007669"/>
    <property type="project" value="InterPro"/>
</dbReference>
<feature type="domain" description="HTH rpiR-type" evidence="1">
    <location>
        <begin position="3"/>
        <end position="84"/>
    </location>
</feature>
<dbReference type="GeneID" id="83015661"/>
<dbReference type="PROSITE" id="PS51071">
    <property type="entry name" value="HTH_RPIR"/>
    <property type="match status" value="1"/>
</dbReference>
<dbReference type="AlphaFoldDB" id="A0A412G0X7"/>
<accession>A0A412G0X7</accession>
<evidence type="ECO:0000313" key="3">
    <source>
        <dbReference type="Proteomes" id="UP000284178"/>
    </source>
</evidence>
<dbReference type="PANTHER" id="PTHR30514">
    <property type="entry name" value="GLUCOKINASE"/>
    <property type="match status" value="1"/>
</dbReference>
<protein>
    <submittedName>
        <fullName evidence="2">MurR/RpiR family transcriptional regulator</fullName>
    </submittedName>
</protein>
<dbReference type="GO" id="GO:1901135">
    <property type="term" value="P:carbohydrate derivative metabolic process"/>
    <property type="evidence" value="ECO:0007669"/>
    <property type="project" value="InterPro"/>
</dbReference>
<dbReference type="SUPFAM" id="SSF53697">
    <property type="entry name" value="SIS domain"/>
    <property type="match status" value="1"/>
</dbReference>
<dbReference type="RefSeq" id="WP_006058261.1">
    <property type="nucleotide sequence ID" value="NZ_CABJCV010000010.1"/>
</dbReference>
<dbReference type="InterPro" id="IPR046348">
    <property type="entry name" value="SIS_dom_sf"/>
</dbReference>
<name>A0A412G0X7_9FIRM</name>
<gene>
    <name evidence="2" type="ORF">DWY25_09630</name>
</gene>
<reference evidence="2 3" key="1">
    <citation type="submission" date="2018-08" db="EMBL/GenBank/DDBJ databases">
        <title>A genome reference for cultivated species of the human gut microbiota.</title>
        <authorList>
            <person name="Zou Y."/>
            <person name="Xue W."/>
            <person name="Luo G."/>
        </authorList>
    </citation>
    <scope>NUCLEOTIDE SEQUENCE [LARGE SCALE GENOMIC DNA]</scope>
    <source>
        <strain evidence="2 3">AF24-29</strain>
    </source>
</reference>
<dbReference type="Gene3D" id="1.10.10.10">
    <property type="entry name" value="Winged helix-like DNA-binding domain superfamily/Winged helix DNA-binding domain"/>
    <property type="match status" value="1"/>
</dbReference>
<proteinExistence type="predicted"/>
<dbReference type="Proteomes" id="UP000284178">
    <property type="component" value="Unassembled WGS sequence"/>
</dbReference>
<dbReference type="InterPro" id="IPR036388">
    <property type="entry name" value="WH-like_DNA-bd_sf"/>
</dbReference>
<evidence type="ECO:0000313" key="2">
    <source>
        <dbReference type="EMBL" id="RGR74064.1"/>
    </source>
</evidence>
<dbReference type="EMBL" id="QRUP01000010">
    <property type="protein sequence ID" value="RGR74064.1"/>
    <property type="molecule type" value="Genomic_DNA"/>
</dbReference>
<sequence>MKINRLSLLNSLFNVLNENNQGDPYFILAEYFLEHYHELSRLNIYDVAADCFVSRSSIRRFCQAIGYENFVAFKDEFAQYDDQRASFQKHAGRENYRETLTQEINAMIAELDQRMNTAEVERLAERIHDAREVVFLTSSVGATSVAQFQHSMIFQNKVIRMVSDMYENIDFVKHLQKEDLLLVISGSGLFAAASRDYLRDNPAYKILFTLNRSHDFDDVYDTIYHLSAADRSQEAKSVYYTYGTIYVLDVLYSVYVKKYGDSQ</sequence>
<dbReference type="InterPro" id="IPR009057">
    <property type="entry name" value="Homeodomain-like_sf"/>
</dbReference>